<sequence>MNEECPICLEELFDEKGVACNGAVARIMCVHLVHSDCLQRAGRSLNPDGRRYGVGGFGPRAGCPLCNQPVSCWEVLQDVASFPAFWVKRILGVLEHIGPSGGPVDVVAVRSRLEVDETLTKRQKEIMAQGPFREALLEGKRKLVWEEIDGGFRNGGSERMESKDYLWYWNEQDNTLWLYKWGEAPNRAPADADF</sequence>
<keyword evidence="1" id="KW-0863">Zinc-finger</keyword>
<name>A0A7S2LLZ6_9STRA</name>
<protein>
    <recommendedName>
        <fullName evidence="2">RING-type domain-containing protein</fullName>
    </recommendedName>
</protein>
<dbReference type="SMART" id="SM00184">
    <property type="entry name" value="RING"/>
    <property type="match status" value="1"/>
</dbReference>
<keyword evidence="5" id="KW-1185">Reference proteome</keyword>
<keyword evidence="1" id="KW-0479">Metal-binding</keyword>
<feature type="domain" description="RING-type" evidence="2">
    <location>
        <begin position="5"/>
        <end position="67"/>
    </location>
</feature>
<dbReference type="InterPro" id="IPR001841">
    <property type="entry name" value="Znf_RING"/>
</dbReference>
<evidence type="ECO:0000313" key="5">
    <source>
        <dbReference type="Proteomes" id="UP001224775"/>
    </source>
</evidence>
<dbReference type="EMBL" id="JATAAI010000019">
    <property type="protein sequence ID" value="KAK1739071.1"/>
    <property type="molecule type" value="Genomic_DNA"/>
</dbReference>
<evidence type="ECO:0000256" key="1">
    <source>
        <dbReference type="PROSITE-ProRule" id="PRU00175"/>
    </source>
</evidence>
<accession>A0A7S2LLZ6</accession>
<dbReference type="GO" id="GO:0008270">
    <property type="term" value="F:zinc ion binding"/>
    <property type="evidence" value="ECO:0007669"/>
    <property type="project" value="UniProtKB-KW"/>
</dbReference>
<evidence type="ECO:0000313" key="4">
    <source>
        <dbReference type="EMBL" id="KAK1739071.1"/>
    </source>
</evidence>
<proteinExistence type="predicted"/>
<dbReference type="AlphaFoldDB" id="A0A7S2LLZ6"/>
<gene>
    <name evidence="4" type="ORF">QTG54_010387</name>
    <name evidence="3" type="ORF">SMAR0320_LOCUS13559</name>
</gene>
<dbReference type="PROSITE" id="PS50089">
    <property type="entry name" value="ZF_RING_2"/>
    <property type="match status" value="1"/>
</dbReference>
<dbReference type="SUPFAM" id="SSF57850">
    <property type="entry name" value="RING/U-box"/>
    <property type="match status" value="1"/>
</dbReference>
<organism evidence="3">
    <name type="scientific">Skeletonema marinoi</name>
    <dbReference type="NCBI Taxonomy" id="267567"/>
    <lineage>
        <taxon>Eukaryota</taxon>
        <taxon>Sar</taxon>
        <taxon>Stramenopiles</taxon>
        <taxon>Ochrophyta</taxon>
        <taxon>Bacillariophyta</taxon>
        <taxon>Coscinodiscophyceae</taxon>
        <taxon>Thalassiosirophycidae</taxon>
        <taxon>Thalassiosirales</taxon>
        <taxon>Skeletonemataceae</taxon>
        <taxon>Skeletonema</taxon>
        <taxon>Skeletonema marinoi-dohrnii complex</taxon>
    </lineage>
</organism>
<dbReference type="Proteomes" id="UP001224775">
    <property type="component" value="Unassembled WGS sequence"/>
</dbReference>
<evidence type="ECO:0000259" key="2">
    <source>
        <dbReference type="PROSITE" id="PS50089"/>
    </source>
</evidence>
<dbReference type="Gene3D" id="3.30.40.10">
    <property type="entry name" value="Zinc/RING finger domain, C3HC4 (zinc finger)"/>
    <property type="match status" value="1"/>
</dbReference>
<keyword evidence="1" id="KW-0862">Zinc</keyword>
<reference evidence="4" key="2">
    <citation type="submission" date="2023-06" db="EMBL/GenBank/DDBJ databases">
        <title>Survivors Of The Sea: Transcriptome response of Skeletonema marinoi to long-term dormancy.</title>
        <authorList>
            <person name="Pinder M.I.M."/>
            <person name="Kourtchenko O."/>
            <person name="Robertson E.K."/>
            <person name="Larsson T."/>
            <person name="Maumus F."/>
            <person name="Osuna-Cruz C.M."/>
            <person name="Vancaester E."/>
            <person name="Stenow R."/>
            <person name="Vandepoele K."/>
            <person name="Ploug H."/>
            <person name="Bruchert V."/>
            <person name="Godhe A."/>
            <person name="Topel M."/>
        </authorList>
    </citation>
    <scope>NUCLEOTIDE SEQUENCE</scope>
    <source>
        <strain evidence="4">R05AC</strain>
    </source>
</reference>
<dbReference type="EMBL" id="HBGZ01018891">
    <property type="protein sequence ID" value="CAD9610398.1"/>
    <property type="molecule type" value="Transcribed_RNA"/>
</dbReference>
<evidence type="ECO:0000313" key="3">
    <source>
        <dbReference type="EMBL" id="CAD9610398.1"/>
    </source>
</evidence>
<dbReference type="InterPro" id="IPR013083">
    <property type="entry name" value="Znf_RING/FYVE/PHD"/>
</dbReference>
<reference evidence="3" key="1">
    <citation type="submission" date="2021-01" db="EMBL/GenBank/DDBJ databases">
        <authorList>
            <person name="Corre E."/>
            <person name="Pelletier E."/>
            <person name="Niang G."/>
            <person name="Scheremetjew M."/>
            <person name="Finn R."/>
            <person name="Kale V."/>
            <person name="Holt S."/>
            <person name="Cochrane G."/>
            <person name="Meng A."/>
            <person name="Brown T."/>
            <person name="Cohen L."/>
        </authorList>
    </citation>
    <scope>NUCLEOTIDE SEQUENCE</scope>
    <source>
        <strain evidence="3">SM1012Den-03</strain>
    </source>
</reference>